<sequence length="149" mass="16948">MTGQVTQRQWIKLVRVINPLLLYCSTIVNPLHLGRRNVLDLLLLHGNGIRDPPLVRLSAVLDPLFIHLSKIRNPLLVHLSNVFNPLLLSRDDKALAVTRVLWYAVEKSLLNLGGTVHQAPTPIWSRFRPKILSMEDNVVLVTNKIKYVL</sequence>
<dbReference type="Proteomes" id="UP000827724">
    <property type="component" value="Unassembled WGS sequence"/>
</dbReference>
<evidence type="ECO:0000313" key="2">
    <source>
        <dbReference type="Proteomes" id="UP000827724"/>
    </source>
</evidence>
<organism evidence="1 2">
    <name type="scientific">Trichoderma cornu-damae</name>
    <dbReference type="NCBI Taxonomy" id="654480"/>
    <lineage>
        <taxon>Eukaryota</taxon>
        <taxon>Fungi</taxon>
        <taxon>Dikarya</taxon>
        <taxon>Ascomycota</taxon>
        <taxon>Pezizomycotina</taxon>
        <taxon>Sordariomycetes</taxon>
        <taxon>Hypocreomycetidae</taxon>
        <taxon>Hypocreales</taxon>
        <taxon>Hypocreaceae</taxon>
        <taxon>Trichoderma</taxon>
    </lineage>
</organism>
<proteinExistence type="predicted"/>
<reference evidence="1" key="1">
    <citation type="submission" date="2021-08" db="EMBL/GenBank/DDBJ databases">
        <title>Chromosome-Level Trichoderma cornu-damae using Hi-C Data.</title>
        <authorList>
            <person name="Kim C.S."/>
        </authorList>
    </citation>
    <scope>NUCLEOTIDE SEQUENCE</scope>
    <source>
        <strain evidence="1">KA19-0412C</strain>
    </source>
</reference>
<dbReference type="AlphaFoldDB" id="A0A9P8QPF8"/>
<keyword evidence="2" id="KW-1185">Reference proteome</keyword>
<protein>
    <submittedName>
        <fullName evidence="1">Uncharacterized protein</fullName>
    </submittedName>
</protein>
<evidence type="ECO:0000313" key="1">
    <source>
        <dbReference type="EMBL" id="KAH6606242.1"/>
    </source>
</evidence>
<name>A0A9P8QPF8_9HYPO</name>
<comment type="caution">
    <text evidence="1">The sequence shown here is derived from an EMBL/GenBank/DDBJ whole genome shotgun (WGS) entry which is preliminary data.</text>
</comment>
<accession>A0A9P8QPF8</accession>
<dbReference type="EMBL" id="JAIWOZ010000004">
    <property type="protein sequence ID" value="KAH6606242.1"/>
    <property type="molecule type" value="Genomic_DNA"/>
</dbReference>
<gene>
    <name evidence="1" type="ORF">Trco_005395</name>
</gene>